<evidence type="ECO:0000256" key="8">
    <source>
        <dbReference type="SAM" id="MobiDB-lite"/>
    </source>
</evidence>
<dbReference type="EMBL" id="CDMY01000562">
    <property type="protein sequence ID" value="CEM23153.1"/>
    <property type="molecule type" value="Genomic_DNA"/>
</dbReference>
<evidence type="ECO:0000256" key="4">
    <source>
        <dbReference type="ARBA" id="ARBA00048740"/>
    </source>
</evidence>
<dbReference type="Gene3D" id="3.40.50.150">
    <property type="entry name" value="Vaccinia Virus protein VP39"/>
    <property type="match status" value="1"/>
</dbReference>
<comment type="catalytic activity">
    <reaction evidence="4">
        <text>a 5'-end (N(7)-methyl 5'-triphosphoguanosine)-ribonucleoside in snoRNA + S-adenosyl-L-methionine = a 5'-end (N(2),N(7)-dimethyl 5'-triphosphoguanosine)-ribonucleoside in snoRNA + S-adenosyl-L-homocysteine + H(+)</text>
        <dbReference type="Rhea" id="RHEA:78475"/>
        <dbReference type="Rhea" id="RHEA-COMP:19086"/>
        <dbReference type="Rhea" id="RHEA-COMP:19088"/>
        <dbReference type="ChEBI" id="CHEBI:15378"/>
        <dbReference type="ChEBI" id="CHEBI:57856"/>
        <dbReference type="ChEBI" id="CHEBI:59789"/>
        <dbReference type="ChEBI" id="CHEBI:156461"/>
        <dbReference type="ChEBI" id="CHEBI:172880"/>
    </reaction>
    <physiologicalReaction direction="left-to-right" evidence="4">
        <dbReference type="Rhea" id="RHEA:78476"/>
    </physiologicalReaction>
</comment>
<dbReference type="STRING" id="1169540.A0A0G4G4H0"/>
<dbReference type="GO" id="GO:0005634">
    <property type="term" value="C:nucleus"/>
    <property type="evidence" value="ECO:0007669"/>
    <property type="project" value="TreeGrafter"/>
</dbReference>
<dbReference type="Proteomes" id="UP000041254">
    <property type="component" value="Unassembled WGS sequence"/>
</dbReference>
<evidence type="ECO:0000259" key="9">
    <source>
        <dbReference type="Pfam" id="PF10258"/>
    </source>
</evidence>
<feature type="compositionally biased region" description="Polar residues" evidence="8">
    <location>
        <begin position="136"/>
        <end position="151"/>
    </location>
</feature>
<evidence type="ECO:0000313" key="10">
    <source>
        <dbReference type="EMBL" id="CEM23153.1"/>
    </source>
</evidence>
<dbReference type="Pfam" id="PF09445">
    <property type="entry name" value="Methyltransf_15"/>
    <property type="match status" value="1"/>
</dbReference>
<evidence type="ECO:0000256" key="7">
    <source>
        <dbReference type="ARBA" id="ARBA00049790"/>
    </source>
</evidence>
<dbReference type="InParanoid" id="A0A0G4G4H0"/>
<dbReference type="OrthoDB" id="444258at2759"/>
<organism evidence="10 11">
    <name type="scientific">Vitrella brassicaformis (strain CCMP3155)</name>
    <dbReference type="NCBI Taxonomy" id="1169540"/>
    <lineage>
        <taxon>Eukaryota</taxon>
        <taxon>Sar</taxon>
        <taxon>Alveolata</taxon>
        <taxon>Colpodellida</taxon>
        <taxon>Vitrellaceae</taxon>
        <taxon>Vitrella</taxon>
    </lineage>
</organism>
<feature type="compositionally biased region" description="Low complexity" evidence="8">
    <location>
        <begin position="447"/>
        <end position="457"/>
    </location>
</feature>
<protein>
    <recommendedName>
        <fullName evidence="1">Trimethylguanosine synthase</fullName>
    </recommendedName>
    <alternativeName>
        <fullName evidence="7">Cap-specific guanine-N(2) methyltransferase</fullName>
    </alternativeName>
</protein>
<dbReference type="SUPFAM" id="SSF53335">
    <property type="entry name" value="S-adenosyl-L-methionine-dependent methyltransferases"/>
    <property type="match status" value="1"/>
</dbReference>
<dbReference type="InterPro" id="IPR019012">
    <property type="entry name" value="RNA_cap_Gua-N2-MeTrfase"/>
</dbReference>
<feature type="compositionally biased region" description="Polar residues" evidence="8">
    <location>
        <begin position="404"/>
        <end position="423"/>
    </location>
</feature>
<name>A0A0G4G4H0_VITBC</name>
<evidence type="ECO:0000313" key="11">
    <source>
        <dbReference type="Proteomes" id="UP000041254"/>
    </source>
</evidence>
<evidence type="ECO:0000256" key="5">
    <source>
        <dbReference type="ARBA" id="ARBA00048763"/>
    </source>
</evidence>
<feature type="region of interest" description="Disordered" evidence="8">
    <location>
        <begin position="106"/>
        <end position="178"/>
    </location>
</feature>
<dbReference type="AlphaFoldDB" id="A0A0G4G4H0"/>
<feature type="region of interest" description="Disordered" evidence="8">
    <location>
        <begin position="402"/>
        <end position="489"/>
    </location>
</feature>
<feature type="domain" description="Phosphorylated adapter RNA export protein RNA-binding" evidence="9">
    <location>
        <begin position="501"/>
        <end position="578"/>
    </location>
</feature>
<evidence type="ECO:0000256" key="3">
    <source>
        <dbReference type="ARBA" id="ARBA00047418"/>
    </source>
</evidence>
<dbReference type="CDD" id="cd02440">
    <property type="entry name" value="AdoMet_MTases"/>
    <property type="match status" value="1"/>
</dbReference>
<comment type="similarity">
    <text evidence="2">Belongs to the methyltransferase superfamily. Trimethylguanosine synthase family.</text>
</comment>
<keyword evidence="11" id="KW-1185">Reference proteome</keyword>
<dbReference type="Gene3D" id="1.10.10.1440">
    <property type="entry name" value="PHAX RNA-binding domain"/>
    <property type="match status" value="1"/>
</dbReference>
<feature type="compositionally biased region" description="Basic and acidic residues" evidence="8">
    <location>
        <begin position="583"/>
        <end position="597"/>
    </location>
</feature>
<dbReference type="PANTHER" id="PTHR14741:SF32">
    <property type="entry name" value="TRIMETHYLGUANOSINE SYNTHASE"/>
    <property type="match status" value="1"/>
</dbReference>
<evidence type="ECO:0000256" key="1">
    <source>
        <dbReference type="ARBA" id="ARBA00018517"/>
    </source>
</evidence>
<dbReference type="PANTHER" id="PTHR14741">
    <property type="entry name" value="S-ADENOSYLMETHIONINE-DEPENDENT METHYLTRANSFERASE RELATED"/>
    <property type="match status" value="1"/>
</dbReference>
<evidence type="ECO:0000256" key="6">
    <source>
        <dbReference type="ARBA" id="ARBA00049075"/>
    </source>
</evidence>
<evidence type="ECO:0000256" key="2">
    <source>
        <dbReference type="ARBA" id="ARBA00025783"/>
    </source>
</evidence>
<proteinExistence type="inferred from homology"/>
<dbReference type="VEuPathDB" id="CryptoDB:Vbra_16972"/>
<feature type="compositionally biased region" description="Basic and acidic residues" evidence="8">
    <location>
        <begin position="429"/>
        <end position="445"/>
    </location>
</feature>
<feature type="compositionally biased region" description="Basic and acidic residues" evidence="8">
    <location>
        <begin position="607"/>
        <end position="620"/>
    </location>
</feature>
<comment type="catalytic activity">
    <reaction evidence="6">
        <text>a 5'-end (N(7)-methyl 5'-triphosphoguanosine)-ribonucleoside in snRNA + S-adenosyl-L-methionine = a 5'-end (N(2),N(7)-dimethyl 5'-triphosphoguanosine)-ribonucleoside in snRNA + S-adenosyl-L-homocysteine + H(+)</text>
        <dbReference type="Rhea" id="RHEA:78471"/>
        <dbReference type="Rhea" id="RHEA-COMP:19085"/>
        <dbReference type="Rhea" id="RHEA-COMP:19087"/>
        <dbReference type="ChEBI" id="CHEBI:15378"/>
        <dbReference type="ChEBI" id="CHEBI:57856"/>
        <dbReference type="ChEBI" id="CHEBI:59789"/>
        <dbReference type="ChEBI" id="CHEBI:156461"/>
        <dbReference type="ChEBI" id="CHEBI:172880"/>
    </reaction>
    <physiologicalReaction direction="left-to-right" evidence="6">
        <dbReference type="Rhea" id="RHEA:78472"/>
    </physiologicalReaction>
</comment>
<dbReference type="InterPro" id="IPR029063">
    <property type="entry name" value="SAM-dependent_MTases_sf"/>
</dbReference>
<dbReference type="InterPro" id="IPR038092">
    <property type="entry name" value="PHAX_RNA-binding_sf"/>
</dbReference>
<dbReference type="InterPro" id="IPR019385">
    <property type="entry name" value="PHAX_RNA-binding_domain"/>
</dbReference>
<gene>
    <name evidence="10" type="ORF">Vbra_16972</name>
</gene>
<comment type="catalytic activity">
    <reaction evidence="3">
        <text>a 5'-end (N(2),N(7)-dimethyl 5'-triphosphoguanosine)-ribonucleoside in snoRNA + S-adenosyl-L-methionine = a 5'-end (N(2),N(2),N(7)-trimethyl 5'-triphosphoguanosine)-ribonucleoside in snoRNA + S-adenosyl-L-homocysteine + H(+)</text>
        <dbReference type="Rhea" id="RHEA:78507"/>
        <dbReference type="Rhea" id="RHEA-COMP:19088"/>
        <dbReference type="Rhea" id="RHEA-COMP:19090"/>
        <dbReference type="ChEBI" id="CHEBI:15378"/>
        <dbReference type="ChEBI" id="CHEBI:57856"/>
        <dbReference type="ChEBI" id="CHEBI:59789"/>
        <dbReference type="ChEBI" id="CHEBI:167623"/>
        <dbReference type="ChEBI" id="CHEBI:172880"/>
    </reaction>
    <physiologicalReaction direction="left-to-right" evidence="3">
        <dbReference type="Rhea" id="RHEA:78508"/>
    </physiologicalReaction>
</comment>
<dbReference type="GO" id="GO:0071164">
    <property type="term" value="F:RNA cap trimethylguanosine synthase activity"/>
    <property type="evidence" value="ECO:0007669"/>
    <property type="project" value="TreeGrafter"/>
</dbReference>
<feature type="region of interest" description="Disordered" evidence="8">
    <location>
        <begin position="583"/>
        <end position="620"/>
    </location>
</feature>
<dbReference type="Pfam" id="PF10258">
    <property type="entry name" value="PHAX_RNA-bd"/>
    <property type="match status" value="1"/>
</dbReference>
<comment type="catalytic activity">
    <reaction evidence="5">
        <text>a 5'-end (N(2),N(7)-dimethyl 5'-triphosphoguanosine)-ribonucleoside in snRNA + S-adenosyl-L-methionine = a 5'-end (N(2),N(2),N(7)-trimethyl 5'-triphosphoguanosine)-ribonucleoside in snRNA + S-adenosyl-L-homocysteine + H(+)</text>
        <dbReference type="Rhea" id="RHEA:78479"/>
        <dbReference type="Rhea" id="RHEA-COMP:19087"/>
        <dbReference type="Rhea" id="RHEA-COMP:19089"/>
        <dbReference type="ChEBI" id="CHEBI:15378"/>
        <dbReference type="ChEBI" id="CHEBI:57856"/>
        <dbReference type="ChEBI" id="CHEBI:59789"/>
        <dbReference type="ChEBI" id="CHEBI:167623"/>
        <dbReference type="ChEBI" id="CHEBI:172880"/>
    </reaction>
    <physiologicalReaction direction="left-to-right" evidence="5">
        <dbReference type="Rhea" id="RHEA:78480"/>
    </physiologicalReaction>
</comment>
<sequence length="620" mass="67442">MSSIARPYLDLLYYCILRDQQKEDYAPVAASWQTNYPPGSIHIAIAAGANTRALHEYFLRSKSITDSTTTTAAATAPADGSGGEERRYCASVAIVTFKTFFLPKPRRRSVPTRPSVESQGLPQPEESEEPAAVGVSATQVGSLTSSPPSSLDATAHDDDKDAASLGDSSAPPPPGLTSHLHRYWQQRYSLFSRFDEGIQMDESAWYEVTPERTASRIAKQLQASGCRTVVDACCGIGGNTIQLAMHCDKVVGVDLAAAKVDMGRHNVGVYGVSDRAEFVVARFEEWAADAAGRGESFDAVFLSPPWGGPVYKQRAWWSIKAVFEPDIVQLFSAACRLASSTVVLYLPSQQDVSELVVLAGTHGFAIVEIERVCLASHKDQKATIAYFSKDLTQTLQRLYPKPTATRTHYSASKGLTSTARQPQPTQPPDNRRLPERPGAAHHDDAGATQPTTQTPAPHDGPPSRPADHPDEVNGPSTSAPAVVTPTAPSDEKRRAFLSNVAKAICVWLHEKVEEQADALEFILTEIGVGAAMRLLAQTEEIELNAGGMHRVDDPTRARTRGGVFFNVFKTAHHEAYKKLNVMRKKEQMRRKEQREQRAGGGASGSDRGNRGRGRGDNKRA</sequence>
<reference evidence="10 11" key="1">
    <citation type="submission" date="2014-11" db="EMBL/GenBank/DDBJ databases">
        <authorList>
            <person name="Zhu J."/>
            <person name="Qi W."/>
            <person name="Song R."/>
        </authorList>
    </citation>
    <scope>NUCLEOTIDE SEQUENCE [LARGE SCALE GENOMIC DNA]</scope>
</reference>
<accession>A0A0G4G4H0</accession>